<evidence type="ECO:0000256" key="1">
    <source>
        <dbReference type="SAM" id="MobiDB-lite"/>
    </source>
</evidence>
<protein>
    <submittedName>
        <fullName evidence="2">Uncharacterized protein</fullName>
    </submittedName>
</protein>
<proteinExistence type="predicted"/>
<evidence type="ECO:0000313" key="2">
    <source>
        <dbReference type="EMBL" id="EJW75114.1"/>
    </source>
</evidence>
<sequence length="148" mass="16754">AHVEAIRQLLDLFPISPRNQSSSAHEVWQPHRQNLVLKMDETESEDDIINTDIEELRDAAQSIQSLQRVLKVPPESTNINVEIVDRRTDCPVEGDSSSESLRQSGIASRLGGHPRGVIQFLPSAKQTEFFPTVDTYDTYNRNKTIDKK</sequence>
<accession>J9EIA8</accession>
<name>J9EIA8_WUCBA</name>
<dbReference type="Proteomes" id="UP000004810">
    <property type="component" value="Unassembled WGS sequence"/>
</dbReference>
<gene>
    <name evidence="2" type="ORF">WUBG_13979</name>
</gene>
<dbReference type="AlphaFoldDB" id="J9EIA8"/>
<evidence type="ECO:0000313" key="3">
    <source>
        <dbReference type="Proteomes" id="UP000004810"/>
    </source>
</evidence>
<organism evidence="2 3">
    <name type="scientific">Wuchereria bancrofti</name>
    <dbReference type="NCBI Taxonomy" id="6293"/>
    <lineage>
        <taxon>Eukaryota</taxon>
        <taxon>Metazoa</taxon>
        <taxon>Ecdysozoa</taxon>
        <taxon>Nematoda</taxon>
        <taxon>Chromadorea</taxon>
        <taxon>Rhabditida</taxon>
        <taxon>Spirurina</taxon>
        <taxon>Spiruromorpha</taxon>
        <taxon>Filarioidea</taxon>
        <taxon>Onchocercidae</taxon>
        <taxon>Wuchereria</taxon>
    </lineage>
</organism>
<reference evidence="3" key="1">
    <citation type="submission" date="2012-08" db="EMBL/GenBank/DDBJ databases">
        <title>The Genome Sequence of Wuchereria bancrofti.</title>
        <authorList>
            <person name="Nutman T.B."/>
            <person name="Fink D.L."/>
            <person name="Russ C."/>
            <person name="Young S."/>
            <person name="Zeng Q."/>
            <person name="Koehrsen M."/>
            <person name="Alvarado L."/>
            <person name="Berlin A."/>
            <person name="Chapman S.B."/>
            <person name="Chen Z."/>
            <person name="Freedman E."/>
            <person name="Gellesch M."/>
            <person name="Goldberg J."/>
            <person name="Griggs A."/>
            <person name="Gujja S."/>
            <person name="Heilman E.R."/>
            <person name="Heiman D."/>
            <person name="Hepburn T."/>
            <person name="Howarth C."/>
            <person name="Jen D."/>
            <person name="Larson L."/>
            <person name="Lewis B."/>
            <person name="Mehta T."/>
            <person name="Park D."/>
            <person name="Pearson M."/>
            <person name="Roberts A."/>
            <person name="Saif S."/>
            <person name="Shea T."/>
            <person name="Shenoy N."/>
            <person name="Sisk P."/>
            <person name="Stolte C."/>
            <person name="Sykes S."/>
            <person name="Walk T."/>
            <person name="White J."/>
            <person name="Yandava C."/>
            <person name="Haas B."/>
            <person name="Henn M.R."/>
            <person name="Nusbaum C."/>
            <person name="Birren B."/>
        </authorList>
    </citation>
    <scope>NUCLEOTIDE SEQUENCE [LARGE SCALE GENOMIC DNA]</scope>
    <source>
        <strain evidence="3">NA</strain>
    </source>
</reference>
<feature type="compositionally biased region" description="Polar residues" evidence="1">
    <location>
        <begin position="95"/>
        <end position="106"/>
    </location>
</feature>
<comment type="caution">
    <text evidence="2">The sequence shown here is derived from an EMBL/GenBank/DDBJ whole genome shotgun (WGS) entry which is preliminary data.</text>
</comment>
<feature type="non-terminal residue" evidence="2">
    <location>
        <position position="1"/>
    </location>
</feature>
<dbReference type="EMBL" id="ADBV01011071">
    <property type="protein sequence ID" value="EJW75114.1"/>
    <property type="molecule type" value="Genomic_DNA"/>
</dbReference>
<feature type="region of interest" description="Disordered" evidence="1">
    <location>
        <begin position="89"/>
        <end position="112"/>
    </location>
</feature>
<feature type="non-terminal residue" evidence="2">
    <location>
        <position position="148"/>
    </location>
</feature>